<feature type="region of interest" description="Disordered" evidence="2">
    <location>
        <begin position="84"/>
        <end position="130"/>
    </location>
</feature>
<name>A0A4Z0YQB7_9PEZI</name>
<evidence type="ECO:0000313" key="3">
    <source>
        <dbReference type="EMBL" id="TGJ81200.1"/>
    </source>
</evidence>
<reference evidence="3 4" key="1">
    <citation type="submission" date="2019-03" db="EMBL/GenBank/DDBJ databases">
        <title>Draft genome sequence of Xylaria hypoxylon DSM 108379, a ubiquitous saprotrophic-parasitic fungi on hardwood.</title>
        <authorList>
            <person name="Buettner E."/>
            <person name="Leonhardt S."/>
            <person name="Gebauer A.M."/>
            <person name="Liers C."/>
            <person name="Hofrichter M."/>
            <person name="Kellner H."/>
        </authorList>
    </citation>
    <scope>NUCLEOTIDE SEQUENCE [LARGE SCALE GENOMIC DNA]</scope>
    <source>
        <strain evidence="3 4">DSM 108379</strain>
    </source>
</reference>
<dbReference type="GO" id="GO:0008168">
    <property type="term" value="F:methyltransferase activity"/>
    <property type="evidence" value="ECO:0007669"/>
    <property type="project" value="TreeGrafter"/>
</dbReference>
<dbReference type="InterPro" id="IPR029063">
    <property type="entry name" value="SAM-dependent_MTases_sf"/>
</dbReference>
<dbReference type="PANTHER" id="PTHR43591:SF24">
    <property type="entry name" value="2-METHOXY-6-POLYPRENYL-1,4-BENZOQUINOL METHYLASE, MITOCHONDRIAL"/>
    <property type="match status" value="1"/>
</dbReference>
<sequence length="356" mass="40115">MERSGQKSSAGDSALRPATSSTLAVYSQTELQASSRRESIRPPTSSTSSQSGTQPEWDPNHPSYYGSRATVGLDSGRVEVPNQVDKTQTSSEIDDLNLEPDDFFPRSDSDDDSECGGNGGTALKRATTTKSGSTARKIKAILQKFGRSYNKHYEFLPNDAQEKDRNVLQHNIVLEMFDGKLHLTPVANARRVLDLGCGPGNWALEFARRNPNTLVLGVDIDPPKPPFSLPNCRFREVDFNDKWLYDFKFDFIHLRHLGSLPKKDVVTSIYDNLSPGGWAEFTEWVVSIQSTRNSFSETSFYKWLRYWKSGLKKINQTVYYPLEYKRLLTGTGFKNVTERKYAGESHKILSPHQVSL</sequence>
<dbReference type="EMBL" id="SKBN01000180">
    <property type="protein sequence ID" value="TGJ81200.1"/>
    <property type="molecule type" value="Genomic_DNA"/>
</dbReference>
<dbReference type="Gene3D" id="3.40.50.150">
    <property type="entry name" value="Vaccinia Virus protein VP39"/>
    <property type="match status" value="1"/>
</dbReference>
<dbReference type="AlphaFoldDB" id="A0A4Z0YQB7"/>
<evidence type="ECO:0000313" key="4">
    <source>
        <dbReference type="Proteomes" id="UP000297716"/>
    </source>
</evidence>
<feature type="compositionally biased region" description="Polar residues" evidence="2">
    <location>
        <begin position="18"/>
        <end position="33"/>
    </location>
</feature>
<evidence type="ECO:0000256" key="2">
    <source>
        <dbReference type="SAM" id="MobiDB-lite"/>
    </source>
</evidence>
<comment type="similarity">
    <text evidence="1">Belongs to the methyltransferase superfamily. LaeA methyltransferase family.</text>
</comment>
<dbReference type="Pfam" id="PF13489">
    <property type="entry name" value="Methyltransf_23"/>
    <property type="match status" value="1"/>
</dbReference>
<evidence type="ECO:0000256" key="1">
    <source>
        <dbReference type="ARBA" id="ARBA00038158"/>
    </source>
</evidence>
<accession>A0A4Z0YQB7</accession>
<feature type="compositionally biased region" description="Acidic residues" evidence="2">
    <location>
        <begin position="92"/>
        <end position="102"/>
    </location>
</feature>
<feature type="compositionally biased region" description="Polar residues" evidence="2">
    <location>
        <begin position="1"/>
        <end position="11"/>
    </location>
</feature>
<dbReference type="Proteomes" id="UP000297716">
    <property type="component" value="Unassembled WGS sequence"/>
</dbReference>
<organism evidence="3 4">
    <name type="scientific">Xylaria hypoxylon</name>
    <dbReference type="NCBI Taxonomy" id="37992"/>
    <lineage>
        <taxon>Eukaryota</taxon>
        <taxon>Fungi</taxon>
        <taxon>Dikarya</taxon>
        <taxon>Ascomycota</taxon>
        <taxon>Pezizomycotina</taxon>
        <taxon>Sordariomycetes</taxon>
        <taxon>Xylariomycetidae</taxon>
        <taxon>Xylariales</taxon>
        <taxon>Xylariaceae</taxon>
        <taxon>Xylaria</taxon>
    </lineage>
</organism>
<gene>
    <name evidence="3" type="ORF">E0Z10_g7560</name>
</gene>
<dbReference type="STRING" id="37992.A0A4Z0YQB7"/>
<dbReference type="PANTHER" id="PTHR43591">
    <property type="entry name" value="METHYLTRANSFERASE"/>
    <property type="match status" value="1"/>
</dbReference>
<dbReference type="OrthoDB" id="2013972at2759"/>
<feature type="compositionally biased region" description="Low complexity" evidence="2">
    <location>
        <begin position="41"/>
        <end position="56"/>
    </location>
</feature>
<comment type="caution">
    <text evidence="3">The sequence shown here is derived from an EMBL/GenBank/DDBJ whole genome shotgun (WGS) entry which is preliminary data.</text>
</comment>
<dbReference type="CDD" id="cd02440">
    <property type="entry name" value="AdoMet_MTases"/>
    <property type="match status" value="1"/>
</dbReference>
<evidence type="ECO:0008006" key="5">
    <source>
        <dbReference type="Google" id="ProtNLM"/>
    </source>
</evidence>
<dbReference type="SUPFAM" id="SSF53335">
    <property type="entry name" value="S-adenosyl-L-methionine-dependent methyltransferases"/>
    <property type="match status" value="1"/>
</dbReference>
<keyword evidence="4" id="KW-1185">Reference proteome</keyword>
<feature type="region of interest" description="Disordered" evidence="2">
    <location>
        <begin position="1"/>
        <end position="71"/>
    </location>
</feature>
<protein>
    <recommendedName>
        <fullName evidence="5">Methyltransferase domain-containing protein</fullName>
    </recommendedName>
</protein>
<proteinExistence type="inferred from homology"/>